<dbReference type="GO" id="GO:0008320">
    <property type="term" value="F:protein transmembrane transporter activity"/>
    <property type="evidence" value="ECO:0007669"/>
    <property type="project" value="UniProtKB-UniRule"/>
</dbReference>
<comment type="subunit">
    <text evidence="9">Component of the Sec protein translocase complex. Heterotrimer consisting of SecY, SecE and SecG subunits. The heterotrimers can form oligomers, although 1 heterotrimer is thought to be able to translocate proteins. Interacts with the ribosome. Interacts with SecDF, and other proteins may be involved. Interacts with SecA.</text>
</comment>
<dbReference type="InterPro" id="IPR038379">
    <property type="entry name" value="SecE_sf"/>
</dbReference>
<dbReference type="GO" id="GO:0005886">
    <property type="term" value="C:plasma membrane"/>
    <property type="evidence" value="ECO:0007669"/>
    <property type="project" value="UniProtKB-SubCell"/>
</dbReference>
<comment type="subcellular location">
    <subcellularLocation>
        <location evidence="9">Cell membrane</location>
        <topology evidence="9">Single-pass membrane protein</topology>
    </subcellularLocation>
    <subcellularLocation>
        <location evidence="1">Membrane</location>
    </subcellularLocation>
</comment>
<evidence type="ECO:0000256" key="6">
    <source>
        <dbReference type="ARBA" id="ARBA00022989"/>
    </source>
</evidence>
<evidence type="ECO:0000256" key="7">
    <source>
        <dbReference type="ARBA" id="ARBA00023010"/>
    </source>
</evidence>
<sequence>MANPIVLYFKGAWEELKKVIWPTKNEIIQHTLVVIGLSLFLALFLGAADYLLNFGLEKILFYR</sequence>
<dbReference type="GO" id="GO:0006605">
    <property type="term" value="P:protein targeting"/>
    <property type="evidence" value="ECO:0007669"/>
    <property type="project" value="UniProtKB-UniRule"/>
</dbReference>
<organism evidence="10 11">
    <name type="scientific">Candidatus Veblenbacteria bacterium RIFOXYA2_FULL_43_9</name>
    <dbReference type="NCBI Taxonomy" id="1802425"/>
    <lineage>
        <taxon>Bacteria</taxon>
        <taxon>Candidatus Vebleniibacteriota</taxon>
    </lineage>
</organism>
<dbReference type="GO" id="GO:0065002">
    <property type="term" value="P:intracellular protein transmembrane transport"/>
    <property type="evidence" value="ECO:0007669"/>
    <property type="project" value="UniProtKB-UniRule"/>
</dbReference>
<dbReference type="AlphaFoldDB" id="A0A1G2Q1Q0"/>
<evidence type="ECO:0000256" key="5">
    <source>
        <dbReference type="ARBA" id="ARBA00022927"/>
    </source>
</evidence>
<dbReference type="NCBIfam" id="TIGR00964">
    <property type="entry name" value="secE_bact"/>
    <property type="match status" value="1"/>
</dbReference>
<name>A0A1G2Q1Q0_9BACT</name>
<keyword evidence="3 9" id="KW-1003">Cell membrane</keyword>
<evidence type="ECO:0000313" key="11">
    <source>
        <dbReference type="Proteomes" id="UP000178936"/>
    </source>
</evidence>
<comment type="function">
    <text evidence="9">Essential subunit of the Sec protein translocation channel SecYEG. Clamps together the 2 halves of SecY. May contact the channel plug during translocation.</text>
</comment>
<dbReference type="PANTHER" id="PTHR33910">
    <property type="entry name" value="PROTEIN TRANSLOCASE SUBUNIT SECE"/>
    <property type="match status" value="1"/>
</dbReference>
<evidence type="ECO:0000256" key="2">
    <source>
        <dbReference type="ARBA" id="ARBA00022448"/>
    </source>
</evidence>
<keyword evidence="2 9" id="KW-0813">Transport</keyword>
<dbReference type="HAMAP" id="MF_00422">
    <property type="entry name" value="SecE"/>
    <property type="match status" value="1"/>
</dbReference>
<evidence type="ECO:0000256" key="9">
    <source>
        <dbReference type="HAMAP-Rule" id="MF_00422"/>
    </source>
</evidence>
<keyword evidence="5 9" id="KW-0653">Protein transport</keyword>
<keyword evidence="7 9" id="KW-0811">Translocation</keyword>
<reference evidence="10 11" key="1">
    <citation type="journal article" date="2016" name="Nat. Commun.">
        <title>Thousands of microbial genomes shed light on interconnected biogeochemical processes in an aquifer system.</title>
        <authorList>
            <person name="Anantharaman K."/>
            <person name="Brown C.T."/>
            <person name="Hug L.A."/>
            <person name="Sharon I."/>
            <person name="Castelle C.J."/>
            <person name="Probst A.J."/>
            <person name="Thomas B.C."/>
            <person name="Singh A."/>
            <person name="Wilkins M.J."/>
            <person name="Karaoz U."/>
            <person name="Brodie E.L."/>
            <person name="Williams K.H."/>
            <person name="Hubbard S.S."/>
            <person name="Banfield J.F."/>
        </authorList>
    </citation>
    <scope>NUCLEOTIDE SEQUENCE [LARGE SCALE GENOMIC DNA]</scope>
</reference>
<dbReference type="EMBL" id="MHTB01000046">
    <property type="protein sequence ID" value="OHA54503.1"/>
    <property type="molecule type" value="Genomic_DNA"/>
</dbReference>
<dbReference type="InterPro" id="IPR005807">
    <property type="entry name" value="SecE_bac"/>
</dbReference>
<evidence type="ECO:0000313" key="10">
    <source>
        <dbReference type="EMBL" id="OHA54503.1"/>
    </source>
</evidence>
<dbReference type="Pfam" id="PF00584">
    <property type="entry name" value="SecE"/>
    <property type="match status" value="1"/>
</dbReference>
<evidence type="ECO:0000256" key="1">
    <source>
        <dbReference type="ARBA" id="ARBA00004370"/>
    </source>
</evidence>
<dbReference type="Gene3D" id="1.20.5.1030">
    <property type="entry name" value="Preprotein translocase secy subunit"/>
    <property type="match status" value="1"/>
</dbReference>
<keyword evidence="8 9" id="KW-0472">Membrane</keyword>
<keyword evidence="4 9" id="KW-0812">Transmembrane</keyword>
<evidence type="ECO:0000256" key="4">
    <source>
        <dbReference type="ARBA" id="ARBA00022692"/>
    </source>
</evidence>
<keyword evidence="6 9" id="KW-1133">Transmembrane helix</keyword>
<comment type="similarity">
    <text evidence="9">Belongs to the SecE/SEC61-gamma family.</text>
</comment>
<dbReference type="GO" id="GO:0043952">
    <property type="term" value="P:protein transport by the Sec complex"/>
    <property type="evidence" value="ECO:0007669"/>
    <property type="project" value="UniProtKB-UniRule"/>
</dbReference>
<dbReference type="Proteomes" id="UP000178936">
    <property type="component" value="Unassembled WGS sequence"/>
</dbReference>
<dbReference type="PROSITE" id="PS01067">
    <property type="entry name" value="SECE_SEC61G"/>
    <property type="match status" value="1"/>
</dbReference>
<feature type="transmembrane region" description="Helical" evidence="9">
    <location>
        <begin position="27"/>
        <end position="52"/>
    </location>
</feature>
<proteinExistence type="inferred from homology"/>
<dbReference type="GO" id="GO:0009306">
    <property type="term" value="P:protein secretion"/>
    <property type="evidence" value="ECO:0007669"/>
    <property type="project" value="UniProtKB-UniRule"/>
</dbReference>
<protein>
    <recommendedName>
        <fullName evidence="9">Protein translocase subunit SecE</fullName>
    </recommendedName>
</protein>
<dbReference type="InterPro" id="IPR001901">
    <property type="entry name" value="Translocase_SecE/Sec61-g"/>
</dbReference>
<evidence type="ECO:0000256" key="3">
    <source>
        <dbReference type="ARBA" id="ARBA00022475"/>
    </source>
</evidence>
<accession>A0A1G2Q1Q0</accession>
<dbReference type="PANTHER" id="PTHR33910:SF1">
    <property type="entry name" value="PROTEIN TRANSLOCASE SUBUNIT SECE"/>
    <property type="match status" value="1"/>
</dbReference>
<evidence type="ECO:0000256" key="8">
    <source>
        <dbReference type="ARBA" id="ARBA00023136"/>
    </source>
</evidence>
<comment type="caution">
    <text evidence="10">The sequence shown here is derived from an EMBL/GenBank/DDBJ whole genome shotgun (WGS) entry which is preliminary data.</text>
</comment>
<gene>
    <name evidence="9" type="primary">secE</name>
    <name evidence="10" type="ORF">A2226_01685</name>
</gene>